<evidence type="ECO:0000313" key="7">
    <source>
        <dbReference type="Proteomes" id="UP001652564"/>
    </source>
</evidence>
<reference evidence="6 7" key="1">
    <citation type="submission" date="2022-10" db="EMBL/GenBank/DDBJ databases">
        <title>Defluviimonas sp. nov., isolated from ocean surface sediments.</title>
        <authorList>
            <person name="He W."/>
            <person name="Wang L."/>
            <person name="Zhang D.-F."/>
        </authorList>
    </citation>
    <scope>NUCLEOTIDE SEQUENCE [LARGE SCALE GENOMIC DNA]</scope>
    <source>
        <strain evidence="6 7">WL0050</strain>
    </source>
</reference>
<dbReference type="PANTHER" id="PTHR30118">
    <property type="entry name" value="HTH-TYPE TRANSCRIPTIONAL REGULATOR LEUO-RELATED"/>
    <property type="match status" value="1"/>
</dbReference>
<dbReference type="InterPro" id="IPR036390">
    <property type="entry name" value="WH_DNA-bd_sf"/>
</dbReference>
<dbReference type="CDD" id="cd08417">
    <property type="entry name" value="PBP2_Nitroaromatics_like"/>
    <property type="match status" value="1"/>
</dbReference>
<sequence length="313" mass="34472">MDINALDLNLIRVFDALWQERGVTRAGDRIGLSQPAVSAALNRLRHALGDQLFVRRGNTMIPTPRAEELAPRARSALEEIERMLAPGPAFDPAALERTFTLLTSDFFSMLMMPQLAEKLHGIAPGVRIRVLDSSLGGVERILRDDQADMALERPITLPEGVAKTPLFRSPFVMAAARDDPAVAGLTEGETMPLAVFCKLNHAIRSVDGSMTGQVDTALERHGQSRRVTLALPHFQAVALAVARGGMTAALPVQFARVVREPLGLRFFQPPVPIPAPDISLYWHSRHDKDAAHRWMRRMVLDLSAELGFQDTTL</sequence>
<dbReference type="InterPro" id="IPR005119">
    <property type="entry name" value="LysR_subst-bd"/>
</dbReference>
<dbReference type="InterPro" id="IPR050389">
    <property type="entry name" value="LysR-type_TF"/>
</dbReference>
<dbReference type="EMBL" id="JAOWKZ010000001">
    <property type="protein sequence ID" value="MCV2871661.1"/>
    <property type="molecule type" value="Genomic_DNA"/>
</dbReference>
<protein>
    <submittedName>
        <fullName evidence="6">LysR family transcriptional regulator</fullName>
    </submittedName>
</protein>
<organism evidence="6 7">
    <name type="scientific">Albidovulum litorale</name>
    <dbReference type="NCBI Taxonomy" id="2984134"/>
    <lineage>
        <taxon>Bacteria</taxon>
        <taxon>Pseudomonadati</taxon>
        <taxon>Pseudomonadota</taxon>
        <taxon>Alphaproteobacteria</taxon>
        <taxon>Rhodobacterales</taxon>
        <taxon>Paracoccaceae</taxon>
        <taxon>Albidovulum</taxon>
    </lineage>
</organism>
<keyword evidence="4" id="KW-0804">Transcription</keyword>
<gene>
    <name evidence="6" type="ORF">OEZ71_05075</name>
</gene>
<comment type="caution">
    <text evidence="6">The sequence shown here is derived from an EMBL/GenBank/DDBJ whole genome shotgun (WGS) entry which is preliminary data.</text>
</comment>
<evidence type="ECO:0000313" key="6">
    <source>
        <dbReference type="EMBL" id="MCV2871661.1"/>
    </source>
</evidence>
<dbReference type="SUPFAM" id="SSF53850">
    <property type="entry name" value="Periplasmic binding protein-like II"/>
    <property type="match status" value="1"/>
</dbReference>
<dbReference type="Gene3D" id="3.40.190.10">
    <property type="entry name" value="Periplasmic binding protein-like II"/>
    <property type="match status" value="2"/>
</dbReference>
<name>A0ABT2ZKL3_9RHOB</name>
<dbReference type="Pfam" id="PF00126">
    <property type="entry name" value="HTH_1"/>
    <property type="match status" value="1"/>
</dbReference>
<evidence type="ECO:0000259" key="5">
    <source>
        <dbReference type="PROSITE" id="PS50931"/>
    </source>
</evidence>
<comment type="similarity">
    <text evidence="1">Belongs to the LysR transcriptional regulatory family.</text>
</comment>
<keyword evidence="2" id="KW-0805">Transcription regulation</keyword>
<accession>A0ABT2ZKL3</accession>
<dbReference type="PANTHER" id="PTHR30118:SF15">
    <property type="entry name" value="TRANSCRIPTIONAL REGULATORY PROTEIN"/>
    <property type="match status" value="1"/>
</dbReference>
<dbReference type="Gene3D" id="1.10.10.10">
    <property type="entry name" value="Winged helix-like DNA-binding domain superfamily/Winged helix DNA-binding domain"/>
    <property type="match status" value="1"/>
</dbReference>
<dbReference type="Proteomes" id="UP001652564">
    <property type="component" value="Unassembled WGS sequence"/>
</dbReference>
<evidence type="ECO:0000256" key="3">
    <source>
        <dbReference type="ARBA" id="ARBA00023125"/>
    </source>
</evidence>
<evidence type="ECO:0000256" key="2">
    <source>
        <dbReference type="ARBA" id="ARBA00023015"/>
    </source>
</evidence>
<dbReference type="Pfam" id="PF03466">
    <property type="entry name" value="LysR_substrate"/>
    <property type="match status" value="1"/>
</dbReference>
<feature type="domain" description="HTH lysR-type" evidence="5">
    <location>
        <begin position="6"/>
        <end position="63"/>
    </location>
</feature>
<dbReference type="SUPFAM" id="SSF46785">
    <property type="entry name" value="Winged helix' DNA-binding domain"/>
    <property type="match status" value="1"/>
</dbReference>
<proteinExistence type="inferred from homology"/>
<dbReference type="InterPro" id="IPR000847">
    <property type="entry name" value="LysR_HTH_N"/>
</dbReference>
<dbReference type="PROSITE" id="PS50931">
    <property type="entry name" value="HTH_LYSR"/>
    <property type="match status" value="1"/>
</dbReference>
<evidence type="ECO:0000256" key="1">
    <source>
        <dbReference type="ARBA" id="ARBA00009437"/>
    </source>
</evidence>
<keyword evidence="7" id="KW-1185">Reference proteome</keyword>
<dbReference type="InterPro" id="IPR037402">
    <property type="entry name" value="YidZ_PBP2"/>
</dbReference>
<evidence type="ECO:0000256" key="4">
    <source>
        <dbReference type="ARBA" id="ARBA00023163"/>
    </source>
</evidence>
<dbReference type="InterPro" id="IPR036388">
    <property type="entry name" value="WH-like_DNA-bd_sf"/>
</dbReference>
<dbReference type="PRINTS" id="PR00039">
    <property type="entry name" value="HTHLYSR"/>
</dbReference>
<keyword evidence="3" id="KW-0238">DNA-binding</keyword>